<evidence type="ECO:0008006" key="4">
    <source>
        <dbReference type="Google" id="ProtNLM"/>
    </source>
</evidence>
<dbReference type="KEGG" id="ehx:EMIHUDRAFT_194418"/>
<dbReference type="Proteomes" id="UP000013827">
    <property type="component" value="Unassembled WGS sequence"/>
</dbReference>
<dbReference type="AlphaFoldDB" id="A0A0D3L1H0"/>
<reference evidence="2" key="2">
    <citation type="submission" date="2024-10" db="UniProtKB">
        <authorList>
            <consortium name="EnsemblProtists"/>
        </authorList>
    </citation>
    <scope>IDENTIFICATION</scope>
</reference>
<organism evidence="2 3">
    <name type="scientific">Emiliania huxleyi (strain CCMP1516)</name>
    <dbReference type="NCBI Taxonomy" id="280463"/>
    <lineage>
        <taxon>Eukaryota</taxon>
        <taxon>Haptista</taxon>
        <taxon>Haptophyta</taxon>
        <taxon>Prymnesiophyceae</taxon>
        <taxon>Isochrysidales</taxon>
        <taxon>Noelaerhabdaceae</taxon>
        <taxon>Emiliania</taxon>
    </lineage>
</organism>
<proteinExistence type="predicted"/>
<name>A0A0D3L1H0_EMIH1</name>
<feature type="region of interest" description="Disordered" evidence="1">
    <location>
        <begin position="247"/>
        <end position="269"/>
    </location>
</feature>
<evidence type="ECO:0000313" key="3">
    <source>
        <dbReference type="Proteomes" id="UP000013827"/>
    </source>
</evidence>
<dbReference type="SUPFAM" id="SSF53448">
    <property type="entry name" value="Nucleotide-diphospho-sugar transferases"/>
    <property type="match status" value="1"/>
</dbReference>
<dbReference type="InterPro" id="IPR029044">
    <property type="entry name" value="Nucleotide-diphossugar_trans"/>
</dbReference>
<keyword evidence="3" id="KW-1185">Reference proteome</keyword>
<dbReference type="GeneID" id="17287125"/>
<dbReference type="EnsemblProtists" id="EOD41855">
    <property type="protein sequence ID" value="EOD41855"/>
    <property type="gene ID" value="EMIHUDRAFT_194418"/>
</dbReference>
<dbReference type="HOGENOM" id="CLU_856432_0_0_1"/>
<evidence type="ECO:0000256" key="1">
    <source>
        <dbReference type="SAM" id="MobiDB-lite"/>
    </source>
</evidence>
<dbReference type="eggNOG" id="ENOG502ST3M">
    <property type="taxonomic scope" value="Eukaryota"/>
</dbReference>
<sequence length="325" mass="35786">MPVVATVDFATSRRAAYGLVLTAHNRASSLGVTLPSLLSSIAGEWEMAVVLDDWHGSAGFLHRYVVFETAPRAPPLFETASENLGMRLLDPTFAFLLVQSDVMAHEPGWNLWLAAAMAADRSVTTVSGRCAMPGQRSHNRWCAGNGRKERGRVPVAKQAVAFRGLTPRGPLLLRASAARALGYLDEGCFHMGADDFDLEARAYNFFGWQAAYVYIDVHQPPNLHQWQVARKGKQISQADALKKAEKPRHSLWRSEGLPRGSPGRAHGRRCPSFNMTKQWENLQPSERAPFRINTSWLRAAFAEKAGGCGGSIPASVEQVINREPQ</sequence>
<accession>A0A0D3L1H0</accession>
<protein>
    <recommendedName>
        <fullName evidence="4">Glycosyltransferase 2-like domain-containing protein</fullName>
    </recommendedName>
</protein>
<reference evidence="3" key="1">
    <citation type="journal article" date="2013" name="Nature">
        <title>Pan genome of the phytoplankton Emiliania underpins its global distribution.</title>
        <authorList>
            <person name="Read B.A."/>
            <person name="Kegel J."/>
            <person name="Klute M.J."/>
            <person name="Kuo A."/>
            <person name="Lefebvre S.C."/>
            <person name="Maumus F."/>
            <person name="Mayer C."/>
            <person name="Miller J."/>
            <person name="Monier A."/>
            <person name="Salamov A."/>
            <person name="Young J."/>
            <person name="Aguilar M."/>
            <person name="Claverie J.M."/>
            <person name="Frickenhaus S."/>
            <person name="Gonzalez K."/>
            <person name="Herman E.K."/>
            <person name="Lin Y.C."/>
            <person name="Napier J."/>
            <person name="Ogata H."/>
            <person name="Sarno A.F."/>
            <person name="Shmutz J."/>
            <person name="Schroeder D."/>
            <person name="de Vargas C."/>
            <person name="Verret F."/>
            <person name="von Dassow P."/>
            <person name="Valentin K."/>
            <person name="Van de Peer Y."/>
            <person name="Wheeler G."/>
            <person name="Dacks J.B."/>
            <person name="Delwiche C.F."/>
            <person name="Dyhrman S.T."/>
            <person name="Glockner G."/>
            <person name="John U."/>
            <person name="Richards T."/>
            <person name="Worden A.Z."/>
            <person name="Zhang X."/>
            <person name="Grigoriev I.V."/>
            <person name="Allen A.E."/>
            <person name="Bidle K."/>
            <person name="Borodovsky M."/>
            <person name="Bowler C."/>
            <person name="Brownlee C."/>
            <person name="Cock J.M."/>
            <person name="Elias M."/>
            <person name="Gladyshev V.N."/>
            <person name="Groth M."/>
            <person name="Guda C."/>
            <person name="Hadaegh A."/>
            <person name="Iglesias-Rodriguez M.D."/>
            <person name="Jenkins J."/>
            <person name="Jones B.M."/>
            <person name="Lawson T."/>
            <person name="Leese F."/>
            <person name="Lindquist E."/>
            <person name="Lobanov A."/>
            <person name="Lomsadze A."/>
            <person name="Malik S.B."/>
            <person name="Marsh M.E."/>
            <person name="Mackinder L."/>
            <person name="Mock T."/>
            <person name="Mueller-Roeber B."/>
            <person name="Pagarete A."/>
            <person name="Parker M."/>
            <person name="Probert I."/>
            <person name="Quesneville H."/>
            <person name="Raines C."/>
            <person name="Rensing S.A."/>
            <person name="Riano-Pachon D.M."/>
            <person name="Richier S."/>
            <person name="Rokitta S."/>
            <person name="Shiraiwa Y."/>
            <person name="Soanes D.M."/>
            <person name="van der Giezen M."/>
            <person name="Wahlund T.M."/>
            <person name="Williams B."/>
            <person name="Wilson W."/>
            <person name="Wolfe G."/>
            <person name="Wurch L.L."/>
        </authorList>
    </citation>
    <scope>NUCLEOTIDE SEQUENCE</scope>
</reference>
<dbReference type="PaxDb" id="2903-EOD41855"/>
<dbReference type="RefSeq" id="XP_005794284.1">
    <property type="nucleotide sequence ID" value="XM_005794227.1"/>
</dbReference>
<evidence type="ECO:0000313" key="2">
    <source>
        <dbReference type="EnsemblProtists" id="EOD41855"/>
    </source>
</evidence>